<dbReference type="RefSeq" id="WP_163290196.1">
    <property type="nucleotide sequence ID" value="NZ_JAAGWY010000002.1"/>
</dbReference>
<comment type="caution">
    <text evidence="2">The sequence shown here is derived from an EMBL/GenBank/DDBJ whole genome shotgun (WGS) entry which is preliminary data.</text>
</comment>
<dbReference type="EMBL" id="JAAGWY010000002">
    <property type="protein sequence ID" value="NEN06825.1"/>
    <property type="molecule type" value="Genomic_DNA"/>
</dbReference>
<sequence length="46" mass="5171">MNREQQIVLQDEIDADRRAEFGLIPKAMVALVVVGVLVAIRVVFFT</sequence>
<protein>
    <submittedName>
        <fullName evidence="2">Uncharacterized protein</fullName>
    </submittedName>
</protein>
<keyword evidence="1" id="KW-1133">Transmembrane helix</keyword>
<evidence type="ECO:0000313" key="2">
    <source>
        <dbReference type="EMBL" id="NEN06825.1"/>
    </source>
</evidence>
<evidence type="ECO:0000256" key="1">
    <source>
        <dbReference type="SAM" id="Phobius"/>
    </source>
</evidence>
<gene>
    <name evidence="2" type="ORF">G3T36_13225</name>
</gene>
<reference evidence="2 3" key="1">
    <citation type="journal article" date="2014" name="J. Microbiol.">
        <title>Diaminobutyricibacter tongyongensis gen. nov., sp. nov. and Homoserinibacter gongjuensis gen. nov., sp. nov. belong to the family Microbacteriaceae.</title>
        <authorList>
            <person name="Kim S.J."/>
            <person name="Ahn J.H."/>
            <person name="Weon H.Y."/>
            <person name="Hamada M."/>
            <person name="Suzuki K."/>
            <person name="Kwon S.W."/>
        </authorList>
    </citation>
    <scope>NUCLEOTIDE SEQUENCE [LARGE SCALE GENOMIC DNA]</scope>
    <source>
        <strain evidence="2 3">NBRC 108724</strain>
    </source>
</reference>
<proteinExistence type="predicted"/>
<evidence type="ECO:0000313" key="3">
    <source>
        <dbReference type="Proteomes" id="UP000474967"/>
    </source>
</evidence>
<name>A0A6L9XZX4_9MICO</name>
<keyword evidence="1" id="KW-0472">Membrane</keyword>
<keyword evidence="1" id="KW-0812">Transmembrane</keyword>
<dbReference type="Proteomes" id="UP000474967">
    <property type="component" value="Unassembled WGS sequence"/>
</dbReference>
<keyword evidence="3" id="KW-1185">Reference proteome</keyword>
<feature type="transmembrane region" description="Helical" evidence="1">
    <location>
        <begin position="21"/>
        <end position="44"/>
    </location>
</feature>
<organism evidence="2 3">
    <name type="scientific">Leifsonia tongyongensis</name>
    <dbReference type="NCBI Taxonomy" id="1268043"/>
    <lineage>
        <taxon>Bacteria</taxon>
        <taxon>Bacillati</taxon>
        <taxon>Actinomycetota</taxon>
        <taxon>Actinomycetes</taxon>
        <taxon>Micrococcales</taxon>
        <taxon>Microbacteriaceae</taxon>
        <taxon>Leifsonia</taxon>
    </lineage>
</organism>
<dbReference type="AlphaFoldDB" id="A0A6L9XZX4"/>
<accession>A0A6L9XZX4</accession>